<proteinExistence type="predicted"/>
<dbReference type="InterPro" id="IPR000086">
    <property type="entry name" value="NUDIX_hydrolase_dom"/>
</dbReference>
<protein>
    <submittedName>
        <fullName evidence="4">DNA mismatch repair protein MutT</fullName>
    </submittedName>
</protein>
<keyword evidence="2" id="KW-0378">Hydrolase</keyword>
<evidence type="ECO:0000259" key="3">
    <source>
        <dbReference type="PROSITE" id="PS51462"/>
    </source>
</evidence>
<evidence type="ECO:0000256" key="2">
    <source>
        <dbReference type="ARBA" id="ARBA00022801"/>
    </source>
</evidence>
<dbReference type="InterPro" id="IPR015797">
    <property type="entry name" value="NUDIX_hydrolase-like_dom_sf"/>
</dbReference>
<reference evidence="4 5" key="1">
    <citation type="submission" date="2016-01" db="EMBL/GenBank/DDBJ databases">
        <title>Characterization of the Clostridium difficile lineages that are prevalent in Hong Kong and China.</title>
        <authorList>
            <person name="Kwok J.S.-L."/>
            <person name="Lam W.-Y."/>
            <person name="Ip M."/>
            <person name="Chan T.-F."/>
            <person name="Hawkey P.M."/>
            <person name="Tsui S.K.-W."/>
        </authorList>
    </citation>
    <scope>NUCLEOTIDE SEQUENCE [LARGE SCALE GENOMIC DNA]</scope>
    <source>
        <strain evidence="4 5">300064</strain>
    </source>
</reference>
<organism evidence="4 5">
    <name type="scientific">Clostridium butyricum</name>
    <dbReference type="NCBI Taxonomy" id="1492"/>
    <lineage>
        <taxon>Bacteria</taxon>
        <taxon>Bacillati</taxon>
        <taxon>Bacillota</taxon>
        <taxon>Clostridia</taxon>
        <taxon>Eubacteriales</taxon>
        <taxon>Clostridiaceae</taxon>
        <taxon>Clostridium</taxon>
    </lineage>
</organism>
<dbReference type="SUPFAM" id="SSF55811">
    <property type="entry name" value="Nudix"/>
    <property type="match status" value="1"/>
</dbReference>
<gene>
    <name evidence="4" type="ORF">AWN73_00345</name>
</gene>
<dbReference type="CDD" id="cd03424">
    <property type="entry name" value="NUDIX_ADPRase_Nudt5_UGPPase_Nudt14"/>
    <property type="match status" value="1"/>
</dbReference>
<name>A0A2S7FFH2_CLOBU</name>
<dbReference type="Gene3D" id="3.90.79.10">
    <property type="entry name" value="Nucleoside Triphosphate Pyrophosphohydrolase"/>
    <property type="match status" value="1"/>
</dbReference>
<dbReference type="GO" id="GO:0019693">
    <property type="term" value="P:ribose phosphate metabolic process"/>
    <property type="evidence" value="ECO:0007669"/>
    <property type="project" value="TreeGrafter"/>
</dbReference>
<dbReference type="GO" id="GO:0016787">
    <property type="term" value="F:hydrolase activity"/>
    <property type="evidence" value="ECO:0007669"/>
    <property type="project" value="UniProtKB-KW"/>
</dbReference>
<feature type="domain" description="Nudix hydrolase" evidence="3">
    <location>
        <begin position="56"/>
        <end position="190"/>
    </location>
</feature>
<dbReference type="Pfam" id="PF00293">
    <property type="entry name" value="NUDIX"/>
    <property type="match status" value="1"/>
</dbReference>
<comment type="caution">
    <text evidence="4">The sequence shown here is derived from an EMBL/GenBank/DDBJ whole genome shotgun (WGS) entry which is preliminary data.</text>
</comment>
<evidence type="ECO:0000313" key="4">
    <source>
        <dbReference type="EMBL" id="PPV17896.1"/>
    </source>
</evidence>
<dbReference type="GO" id="GO:0006753">
    <property type="term" value="P:nucleoside phosphate metabolic process"/>
    <property type="evidence" value="ECO:0007669"/>
    <property type="project" value="TreeGrafter"/>
</dbReference>
<dbReference type="PANTHER" id="PTHR11839">
    <property type="entry name" value="UDP/ADP-SUGAR PYROPHOSPHATASE"/>
    <property type="match status" value="1"/>
</dbReference>
<sequence>MKHSKVTGLKALSKTKFLSMYEAEYENRVGNKKSWMIASRKSEEVLKGKFFENNKDDDDAVVIAALHKPSNKLVLVRQFRVPVNDFVYELTAGLIDEGEDFKTSVKRELKEETGLDLKDIAASKSKLYLSPGMTDECVNLVFCTCEGELSCDNMEEDECIEPMLISKEEATEIIKSNNNLDIKCYLVLQNFIIFGEKIFDNL</sequence>
<evidence type="ECO:0000313" key="5">
    <source>
        <dbReference type="Proteomes" id="UP000238081"/>
    </source>
</evidence>
<dbReference type="Proteomes" id="UP000238081">
    <property type="component" value="Unassembled WGS sequence"/>
</dbReference>
<dbReference type="PANTHER" id="PTHR11839:SF18">
    <property type="entry name" value="NUDIX HYDROLASE DOMAIN-CONTAINING PROTEIN"/>
    <property type="match status" value="1"/>
</dbReference>
<accession>A0A2S7FFH2</accession>
<evidence type="ECO:0000256" key="1">
    <source>
        <dbReference type="ARBA" id="ARBA00001946"/>
    </source>
</evidence>
<dbReference type="RefSeq" id="WP_027635694.1">
    <property type="nucleotide sequence ID" value="NZ_CAVLFH010000001.1"/>
</dbReference>
<dbReference type="PROSITE" id="PS51462">
    <property type="entry name" value="NUDIX"/>
    <property type="match status" value="1"/>
</dbReference>
<dbReference type="EMBL" id="LRDH01000001">
    <property type="protein sequence ID" value="PPV17896.1"/>
    <property type="molecule type" value="Genomic_DNA"/>
</dbReference>
<comment type="cofactor">
    <cofactor evidence="1">
        <name>Mg(2+)</name>
        <dbReference type="ChEBI" id="CHEBI:18420"/>
    </cofactor>
</comment>
<dbReference type="AlphaFoldDB" id="A0A2S7FFH2"/>